<keyword evidence="2" id="KW-1185">Reference proteome</keyword>
<accession>A0A183EGU4</accession>
<dbReference type="SUPFAM" id="SSF53182">
    <property type="entry name" value="Pyrrolidone carboxyl peptidase (pyroglutamate aminopeptidase)"/>
    <property type="match status" value="1"/>
</dbReference>
<gene>
    <name evidence="1" type="ORF">GPUH_LOCUS20185</name>
</gene>
<reference evidence="3" key="1">
    <citation type="submission" date="2016-06" db="UniProtKB">
        <authorList>
            <consortium name="WormBaseParasite"/>
        </authorList>
    </citation>
    <scope>IDENTIFICATION</scope>
</reference>
<evidence type="ECO:0000313" key="1">
    <source>
        <dbReference type="EMBL" id="VDN35479.1"/>
    </source>
</evidence>
<dbReference type="WBParaSite" id="GPUH_0002021001-mRNA-1">
    <property type="protein sequence ID" value="GPUH_0002021001-mRNA-1"/>
    <property type="gene ID" value="GPUH_0002021001"/>
</dbReference>
<proteinExistence type="predicted"/>
<dbReference type="Gene3D" id="3.40.630.20">
    <property type="entry name" value="Peptidase C15, pyroglutamyl peptidase I-like"/>
    <property type="match status" value="1"/>
</dbReference>
<dbReference type="Proteomes" id="UP000271098">
    <property type="component" value="Unassembled WGS sequence"/>
</dbReference>
<evidence type="ECO:0000313" key="2">
    <source>
        <dbReference type="Proteomes" id="UP000271098"/>
    </source>
</evidence>
<dbReference type="OrthoDB" id="407146at2759"/>
<protein>
    <submittedName>
        <fullName evidence="3">NAD_binding_6 domain-containing protein</fullName>
    </submittedName>
</protein>
<dbReference type="AlphaFoldDB" id="A0A183EGU4"/>
<name>A0A183EGU4_9BILA</name>
<reference evidence="1 2" key="2">
    <citation type="submission" date="2018-11" db="EMBL/GenBank/DDBJ databases">
        <authorList>
            <consortium name="Pathogen Informatics"/>
        </authorList>
    </citation>
    <scope>NUCLEOTIDE SEQUENCE [LARGE SCALE GENOMIC DNA]</scope>
</reference>
<organism evidence="3">
    <name type="scientific">Gongylonema pulchrum</name>
    <dbReference type="NCBI Taxonomy" id="637853"/>
    <lineage>
        <taxon>Eukaryota</taxon>
        <taxon>Metazoa</taxon>
        <taxon>Ecdysozoa</taxon>
        <taxon>Nematoda</taxon>
        <taxon>Chromadorea</taxon>
        <taxon>Rhabditida</taxon>
        <taxon>Spirurina</taxon>
        <taxon>Spiruromorpha</taxon>
        <taxon>Spiruroidea</taxon>
        <taxon>Gongylonematidae</taxon>
        <taxon>Gongylonema</taxon>
    </lineage>
</organism>
<sequence>MEQPQEQLTVVLTGFGPFDSFPQTNPSEQVVRHITEKGHSYFLNGDKAAVLMILTLVVHLGGHEEWRCVKIETRSCGIGYYDKDTKCTPLRLYSSLTPYSLLSPSPPVDLLNHTSDQINCVTSRKINFLFSHQTQKHNLYVT</sequence>
<evidence type="ECO:0000313" key="3">
    <source>
        <dbReference type="WBParaSite" id="GPUH_0002021001-mRNA-1"/>
    </source>
</evidence>
<dbReference type="EMBL" id="UYRT01089937">
    <property type="protein sequence ID" value="VDN35479.1"/>
    <property type="molecule type" value="Genomic_DNA"/>
</dbReference>
<dbReference type="InterPro" id="IPR036440">
    <property type="entry name" value="Peptidase_C15-like_sf"/>
</dbReference>